<organism evidence="1 2">
    <name type="scientific">Paecilomyces lecythidis</name>
    <dbReference type="NCBI Taxonomy" id="3004212"/>
    <lineage>
        <taxon>Eukaryota</taxon>
        <taxon>Fungi</taxon>
        <taxon>Dikarya</taxon>
        <taxon>Ascomycota</taxon>
        <taxon>Pezizomycotina</taxon>
        <taxon>Eurotiomycetes</taxon>
        <taxon>Eurotiomycetidae</taxon>
        <taxon>Eurotiales</taxon>
        <taxon>Thermoascaceae</taxon>
        <taxon>Paecilomyces</taxon>
    </lineage>
</organism>
<gene>
    <name evidence="1" type="ORF">Plec18167_004996</name>
</gene>
<name>A0ABR3XMT5_9EURO</name>
<comment type="caution">
    <text evidence="1">The sequence shown here is derived from an EMBL/GenBank/DDBJ whole genome shotgun (WGS) entry which is preliminary data.</text>
</comment>
<keyword evidence="2" id="KW-1185">Reference proteome</keyword>
<dbReference type="EMBL" id="JAVDPF010000014">
    <property type="protein sequence ID" value="KAL1877306.1"/>
    <property type="molecule type" value="Genomic_DNA"/>
</dbReference>
<reference evidence="1 2" key="1">
    <citation type="journal article" date="2024" name="IMA Fungus">
        <title>IMA Genome - F19 : A genome assembly and annotation guide to empower mycologists, including annotated draft genome sequences of Ceratocystis pirilliformis, Diaporthe australafricana, Fusarium ophioides, Paecilomyces lecythidis, and Sporothrix stenoceras.</title>
        <authorList>
            <person name="Aylward J."/>
            <person name="Wilson A.M."/>
            <person name="Visagie C.M."/>
            <person name="Spraker J."/>
            <person name="Barnes I."/>
            <person name="Buitendag C."/>
            <person name="Ceriani C."/>
            <person name="Del Mar Angel L."/>
            <person name="du Plessis D."/>
            <person name="Fuchs T."/>
            <person name="Gasser K."/>
            <person name="Kramer D."/>
            <person name="Li W."/>
            <person name="Munsamy K."/>
            <person name="Piso A."/>
            <person name="Price J.L."/>
            <person name="Sonnekus B."/>
            <person name="Thomas C."/>
            <person name="van der Nest A."/>
            <person name="van Dijk A."/>
            <person name="van Heerden A."/>
            <person name="van Vuuren N."/>
            <person name="Yilmaz N."/>
            <person name="Duong T.A."/>
            <person name="van der Merwe N.A."/>
            <person name="Wingfield M.J."/>
            <person name="Wingfield B.D."/>
        </authorList>
    </citation>
    <scope>NUCLEOTIDE SEQUENCE [LARGE SCALE GENOMIC DNA]</scope>
    <source>
        <strain evidence="1 2">CMW 18167</strain>
    </source>
</reference>
<evidence type="ECO:0000313" key="2">
    <source>
        <dbReference type="Proteomes" id="UP001583193"/>
    </source>
</evidence>
<accession>A0ABR3XMT5</accession>
<protein>
    <submittedName>
        <fullName evidence="1">Uncharacterized protein</fullName>
    </submittedName>
</protein>
<evidence type="ECO:0000313" key="1">
    <source>
        <dbReference type="EMBL" id="KAL1877306.1"/>
    </source>
</evidence>
<dbReference type="Proteomes" id="UP001583193">
    <property type="component" value="Unassembled WGS sequence"/>
</dbReference>
<sequence length="98" mass="10569">MRGKVESFVLNYAKESKGAVESAVAKPGLINAPGKLGTVMNILSRFGRTAIGFPIVDVSEVAATLIHQSLNGFEKDTLLNEDLNRIGQKALEEQQTIL</sequence>
<proteinExistence type="predicted"/>